<dbReference type="GeneID" id="107413787"/>
<dbReference type="InterPro" id="IPR046960">
    <property type="entry name" value="PPR_At4g14850-like_plant"/>
</dbReference>
<organism evidence="5 6">
    <name type="scientific">Ziziphus jujuba</name>
    <name type="common">Chinese jujube</name>
    <name type="synonym">Ziziphus sativa</name>
    <dbReference type="NCBI Taxonomy" id="326968"/>
    <lineage>
        <taxon>Eukaryota</taxon>
        <taxon>Viridiplantae</taxon>
        <taxon>Streptophyta</taxon>
        <taxon>Embryophyta</taxon>
        <taxon>Tracheophyta</taxon>
        <taxon>Spermatophyta</taxon>
        <taxon>Magnoliopsida</taxon>
        <taxon>eudicotyledons</taxon>
        <taxon>Gunneridae</taxon>
        <taxon>Pentapetalae</taxon>
        <taxon>rosids</taxon>
        <taxon>fabids</taxon>
        <taxon>Rosales</taxon>
        <taxon>Rhamnaceae</taxon>
        <taxon>Paliureae</taxon>
        <taxon>Ziziphus</taxon>
    </lineage>
</organism>
<dbReference type="NCBIfam" id="TIGR00756">
    <property type="entry name" value="PPR"/>
    <property type="match status" value="7"/>
</dbReference>
<dbReference type="FunCoup" id="A0A6P3ZFV2">
    <property type="interactions" value="870"/>
</dbReference>
<evidence type="ECO:0000256" key="2">
    <source>
        <dbReference type="ARBA" id="ARBA00022737"/>
    </source>
</evidence>
<dbReference type="InterPro" id="IPR011990">
    <property type="entry name" value="TPR-like_helical_dom_sf"/>
</dbReference>
<name>A0A6P3ZFV2_ZIZJJ</name>
<dbReference type="Pfam" id="PF20431">
    <property type="entry name" value="E_motif"/>
    <property type="match status" value="1"/>
</dbReference>
<evidence type="ECO:0000259" key="4">
    <source>
        <dbReference type="Pfam" id="PF14432"/>
    </source>
</evidence>
<dbReference type="AlphaFoldDB" id="A0A6P3ZFV2"/>
<dbReference type="RefSeq" id="XP_015877319.3">
    <property type="nucleotide sequence ID" value="XM_016021833.4"/>
</dbReference>
<evidence type="ECO:0000313" key="5">
    <source>
        <dbReference type="Proteomes" id="UP001652623"/>
    </source>
</evidence>
<feature type="repeat" description="PPR" evidence="3">
    <location>
        <begin position="581"/>
        <end position="615"/>
    </location>
</feature>
<dbReference type="PROSITE" id="PS51375">
    <property type="entry name" value="PPR"/>
    <property type="match status" value="7"/>
</dbReference>
<accession>A0A6P3ZFV2</accession>
<dbReference type="GO" id="GO:0008270">
    <property type="term" value="F:zinc ion binding"/>
    <property type="evidence" value="ECO:0007669"/>
    <property type="project" value="InterPro"/>
</dbReference>
<dbReference type="InParanoid" id="A0A6P3ZFV2"/>
<feature type="repeat" description="PPR" evidence="3">
    <location>
        <begin position="243"/>
        <end position="277"/>
    </location>
</feature>
<dbReference type="KEGG" id="zju:107413787"/>
<dbReference type="InterPro" id="IPR032867">
    <property type="entry name" value="DYW_dom"/>
</dbReference>
<protein>
    <submittedName>
        <fullName evidence="6">Pentatricopeptide repeat-containing protein At1g18485</fullName>
    </submittedName>
</protein>
<dbReference type="Pfam" id="PF13041">
    <property type="entry name" value="PPR_2"/>
    <property type="match status" value="3"/>
</dbReference>
<dbReference type="InterPro" id="IPR046848">
    <property type="entry name" value="E_motif"/>
</dbReference>
<dbReference type="InterPro" id="IPR002885">
    <property type="entry name" value="PPR_rpt"/>
</dbReference>
<feature type="repeat" description="PPR" evidence="3">
    <location>
        <begin position="682"/>
        <end position="716"/>
    </location>
</feature>
<dbReference type="PANTHER" id="PTHR47926:SF383">
    <property type="entry name" value="DYW DOMAIN-CONTAINING PROTEIN"/>
    <property type="match status" value="1"/>
</dbReference>
<reference evidence="6" key="1">
    <citation type="submission" date="2025-08" db="UniProtKB">
        <authorList>
            <consortium name="RefSeq"/>
        </authorList>
    </citation>
    <scope>IDENTIFICATION</scope>
    <source>
        <tissue evidence="6">Seedling</tissue>
    </source>
</reference>
<feature type="repeat" description="PPR" evidence="3">
    <location>
        <begin position="753"/>
        <end position="783"/>
    </location>
</feature>
<evidence type="ECO:0000313" key="6">
    <source>
        <dbReference type="RefSeq" id="XP_015877319.3"/>
    </source>
</evidence>
<feature type="repeat" description="PPR" evidence="3">
    <location>
        <begin position="172"/>
        <end position="207"/>
    </location>
</feature>
<dbReference type="GO" id="GO:0009451">
    <property type="term" value="P:RNA modification"/>
    <property type="evidence" value="ECO:0007669"/>
    <property type="project" value="InterPro"/>
</dbReference>
<dbReference type="Pfam" id="PF01535">
    <property type="entry name" value="PPR"/>
    <property type="match status" value="6"/>
</dbReference>
<dbReference type="Gene3D" id="1.25.40.10">
    <property type="entry name" value="Tetratricopeptide repeat domain"/>
    <property type="match status" value="6"/>
</dbReference>
<evidence type="ECO:0000256" key="1">
    <source>
        <dbReference type="ARBA" id="ARBA00006643"/>
    </source>
</evidence>
<comment type="similarity">
    <text evidence="1">Belongs to the PPR family. PCMP-H subfamily.</text>
</comment>
<dbReference type="GO" id="GO:0003729">
    <property type="term" value="F:mRNA binding"/>
    <property type="evidence" value="ECO:0007669"/>
    <property type="project" value="UniProtKB-ARBA"/>
</dbReference>
<feature type="domain" description="DYW" evidence="4">
    <location>
        <begin position="897"/>
        <end position="989"/>
    </location>
</feature>
<dbReference type="Pfam" id="PF14432">
    <property type="entry name" value="DYW_deaminase"/>
    <property type="match status" value="1"/>
</dbReference>
<dbReference type="Proteomes" id="UP001652623">
    <property type="component" value="Chromosome 8"/>
</dbReference>
<keyword evidence="2" id="KW-0677">Repeat</keyword>
<dbReference type="PANTHER" id="PTHR47926">
    <property type="entry name" value="PENTATRICOPEPTIDE REPEAT-CONTAINING PROTEIN"/>
    <property type="match status" value="1"/>
</dbReference>
<feature type="repeat" description="PPR" evidence="3">
    <location>
        <begin position="480"/>
        <end position="514"/>
    </location>
</feature>
<keyword evidence="5" id="KW-1185">Reference proteome</keyword>
<sequence>MISLQSNQIWLFSSLLPFSRPHRPSSVSHGTKHSFHSVFSPKASLSFSTTQNPHQRDSLTLPNDAIRVPSLLEEINKLCESGNLIEALNSVQEDSHNAASSSEGRAEAMGVLLQACGRHKDIDTGRKVHEIVSSSTQFSNHFVLNTRLITMYSMCGSPSDSRSVFNGLQRKNLFLWNALVSGYARNELYDEAIDIFIELISSTEFKPDNFTLPCVIKACAGVLDVGLGQVVHGMAMKTELIKDVFVGNALIAMYGKCGHVDTAVQMFDSMPERNLVSWNSMIRGFSENGLSQESYNLLRGILEGEEGFIPDVATIVTLLPVTTGEGDVAMGMVIHGLAVKLGLSEELMVNNALMDMYSKCGYLSDARILFSKNDKKNVVSWNSMIGGFSREGDVFGTFDLLRRMQMEEENVKVNEVTLLNVLPACSEEVELESLKELHGYSMRHGFHYDELVANAFIAAYAKCGSLSYAENVFYGIDIKTVSTWNALIGGFAQNGDPRKALDFYFKMKYAGLDSDSFSIGSLLLACSYLKVLKYGKEIHGFVVRNGLDLDMFIGISLMALYITCSKVLSARLLFDRMEDRSLVCWNTIISGYAQIGLPDEAINLFRKMFSDGVQPSEIAIMSVLGACSQLSALRLGKELHCFALKAYQMEDMFLACSVIDMYAKSGCIEQSRRVFDRLTEKDVASWNAAIGGYGINGRANEALELFENMQRMGLKPDDFTFIGLLMACSHAGLVTEGLKYLTEMQILYGTEPKLEHYACVVDMLGRAGRLEEALKLINEMSQKPDARMWSSLLSSCRSYGDLAIGESIVSKLIELEPDKAENYVLASNLYAGSGKWNDVRKIRQRMKEIGLQKEAGRSWIELKGKVYSFVVGDNSFPEAGEIREMWRRLEEKISNLGYKPNTSCVLHQLKEEEKIEILRGHSEKLAISFGLLKTSKGSTLRICKNLRICADCHTAAKLISKVVDREIILRDNKRFHQFKDGFCSCGDYW</sequence>
<gene>
    <name evidence="6" type="primary">LOC107413787</name>
</gene>
<feature type="repeat" description="PPR" evidence="3">
    <location>
        <begin position="377"/>
        <end position="407"/>
    </location>
</feature>
<evidence type="ECO:0000256" key="3">
    <source>
        <dbReference type="PROSITE-ProRule" id="PRU00708"/>
    </source>
</evidence>
<proteinExistence type="inferred from homology"/>